<sequence>MPTAEELKVIEIVTKIPLSVNPYLVMADVVEGLTKPPPDPTWSKHIQVGLIVAFTVMFLQSCVLTYQRIRLGYFCKMKYNNLGLLVADVSDVSAVTYFAYTSLTIVDLALRFAAEKNIKYKGAEILVFGYKFLPIVTCAWGKREKLLKIKQYFLLHEADGQFILLIINISQAFLWLCASQCAAILVAKIKFNCSTENLVKIKGFICWSMIAFFLASTILPYPSVLWAYGAAQREWFDMRDIVQSIRGSLLSEAPNYNPETYNKLALLRLMLPAKNLIPHQSNMEDFIDIGIKAYLVAVLFPAVVYVPLLTISLKGLFKNSVSPASIEAALGKDQAAELKAKAGKAHRQRQRMVYHALLLYTSVVSHLPAIFWQVFNNKPGFLKSNTWQTVTLLGLHVPFAITGNLVLVILNLHSRHLTKGAAKPVRESDNSSVKSIIDETKKKFAFVKGIKVMQHKQMKIITIN</sequence>
<keyword evidence="1" id="KW-1133">Transmembrane helix</keyword>
<gene>
    <name evidence="2" type="ORF">PPACK8108_LOCUS7416</name>
</gene>
<evidence type="ECO:0000313" key="3">
    <source>
        <dbReference type="Proteomes" id="UP001153365"/>
    </source>
</evidence>
<accession>A0AAV0AU60</accession>
<dbReference type="EMBL" id="CALTRL010001465">
    <property type="protein sequence ID" value="CAH7672602.1"/>
    <property type="molecule type" value="Genomic_DNA"/>
</dbReference>
<keyword evidence="3" id="KW-1185">Reference proteome</keyword>
<dbReference type="AlphaFoldDB" id="A0AAV0AU60"/>
<feature type="transmembrane region" description="Helical" evidence="1">
    <location>
        <begin position="199"/>
        <end position="219"/>
    </location>
</feature>
<feature type="transmembrane region" description="Helical" evidence="1">
    <location>
        <begin position="162"/>
        <end position="187"/>
    </location>
</feature>
<organism evidence="2 3">
    <name type="scientific">Phakopsora pachyrhizi</name>
    <name type="common">Asian soybean rust disease fungus</name>
    <dbReference type="NCBI Taxonomy" id="170000"/>
    <lineage>
        <taxon>Eukaryota</taxon>
        <taxon>Fungi</taxon>
        <taxon>Dikarya</taxon>
        <taxon>Basidiomycota</taxon>
        <taxon>Pucciniomycotina</taxon>
        <taxon>Pucciniomycetes</taxon>
        <taxon>Pucciniales</taxon>
        <taxon>Phakopsoraceae</taxon>
        <taxon>Phakopsora</taxon>
    </lineage>
</organism>
<reference evidence="2" key="1">
    <citation type="submission" date="2022-06" db="EMBL/GenBank/DDBJ databases">
        <authorList>
            <consortium name="SYNGENTA / RWTH Aachen University"/>
        </authorList>
    </citation>
    <scope>NUCLEOTIDE SEQUENCE</scope>
</reference>
<feature type="transmembrane region" description="Helical" evidence="1">
    <location>
        <begin position="79"/>
        <end position="100"/>
    </location>
</feature>
<feature type="transmembrane region" description="Helical" evidence="1">
    <location>
        <begin position="353"/>
        <end position="375"/>
    </location>
</feature>
<comment type="caution">
    <text evidence="2">The sequence shown here is derived from an EMBL/GenBank/DDBJ whole genome shotgun (WGS) entry which is preliminary data.</text>
</comment>
<feature type="transmembrane region" description="Helical" evidence="1">
    <location>
        <begin position="46"/>
        <end position="67"/>
    </location>
</feature>
<evidence type="ECO:0000256" key="1">
    <source>
        <dbReference type="SAM" id="Phobius"/>
    </source>
</evidence>
<feature type="transmembrane region" description="Helical" evidence="1">
    <location>
        <begin position="387"/>
        <end position="410"/>
    </location>
</feature>
<proteinExistence type="predicted"/>
<keyword evidence="1" id="KW-0812">Transmembrane</keyword>
<feature type="transmembrane region" description="Helical" evidence="1">
    <location>
        <begin position="293"/>
        <end position="313"/>
    </location>
</feature>
<dbReference type="Proteomes" id="UP001153365">
    <property type="component" value="Unassembled WGS sequence"/>
</dbReference>
<keyword evidence="1" id="KW-0472">Membrane</keyword>
<name>A0AAV0AU60_PHAPC</name>
<evidence type="ECO:0000313" key="2">
    <source>
        <dbReference type="EMBL" id="CAH7672602.1"/>
    </source>
</evidence>
<protein>
    <submittedName>
        <fullName evidence="2">Expressed protein</fullName>
    </submittedName>
</protein>